<evidence type="ECO:0000313" key="3">
    <source>
        <dbReference type="Proteomes" id="UP000237968"/>
    </source>
</evidence>
<keyword evidence="2" id="KW-0560">Oxidoreductase</keyword>
<accession>A0A2S9XK71</accession>
<dbReference type="InterPro" id="IPR025877">
    <property type="entry name" value="MobA-like_NTP_Trfase"/>
</dbReference>
<dbReference type="EMBL" id="PVNK01000188">
    <property type="protein sequence ID" value="PRP93255.1"/>
    <property type="molecule type" value="Genomic_DNA"/>
</dbReference>
<evidence type="ECO:0000259" key="1">
    <source>
        <dbReference type="Pfam" id="PF12804"/>
    </source>
</evidence>
<evidence type="ECO:0000313" key="2">
    <source>
        <dbReference type="EMBL" id="PRP93255.1"/>
    </source>
</evidence>
<protein>
    <submittedName>
        <fullName evidence="2">Nicotine blue oxidoreductase</fullName>
        <ecNumber evidence="2">1.1.1.328</ecNumber>
    </submittedName>
</protein>
<organism evidence="2 3">
    <name type="scientific">Enhygromyxa salina</name>
    <dbReference type="NCBI Taxonomy" id="215803"/>
    <lineage>
        <taxon>Bacteria</taxon>
        <taxon>Pseudomonadati</taxon>
        <taxon>Myxococcota</taxon>
        <taxon>Polyangia</taxon>
        <taxon>Nannocystales</taxon>
        <taxon>Nannocystaceae</taxon>
        <taxon>Enhygromyxa</taxon>
    </lineage>
</organism>
<dbReference type="Pfam" id="PF12804">
    <property type="entry name" value="NTP_transf_3"/>
    <property type="match status" value="1"/>
</dbReference>
<feature type="domain" description="MobA-like NTP transferase" evidence="1">
    <location>
        <begin position="3"/>
        <end position="159"/>
    </location>
</feature>
<proteinExistence type="predicted"/>
<dbReference type="RefSeq" id="WP_106393630.1">
    <property type="nucleotide sequence ID" value="NZ_PVNK01000188.1"/>
</dbReference>
<comment type="caution">
    <text evidence="2">The sequence shown here is derived from an EMBL/GenBank/DDBJ whole genome shotgun (WGS) entry which is preliminary data.</text>
</comment>
<dbReference type="Gene3D" id="3.90.550.10">
    <property type="entry name" value="Spore Coat Polysaccharide Biosynthesis Protein SpsA, Chain A"/>
    <property type="match status" value="1"/>
</dbReference>
<dbReference type="InterPro" id="IPR029044">
    <property type="entry name" value="Nucleotide-diphossugar_trans"/>
</dbReference>
<keyword evidence="3" id="KW-1185">Reference proteome</keyword>
<dbReference type="EC" id="1.1.1.328" evidence="2"/>
<sequence length="195" mass="21020">MAGLVLAAGASSRMGRAKALVELDGRSFVNAGIELLRAAGCELVLVVDGAHRLDPESLAGARLVHNSRWRDGPLSTLQLGLRQALARTPELDGLVAHHVERPRVRAQTVRALLEAHAREPGGLWQPTHLGRSGHPMLWPRGLFSQLLALDPARDTARVLVRGAAAGLRRKLEVDDPGVLDNIDTPAQLQRVRGEP</sequence>
<dbReference type="OrthoDB" id="9779263at2"/>
<dbReference type="SUPFAM" id="SSF53448">
    <property type="entry name" value="Nucleotide-diphospho-sugar transferases"/>
    <property type="match status" value="1"/>
</dbReference>
<reference evidence="2 3" key="1">
    <citation type="submission" date="2018-03" db="EMBL/GenBank/DDBJ databases">
        <title>Draft Genome Sequences of the Obligatory Marine Myxobacteria Enhygromyxa salina SWB005.</title>
        <authorList>
            <person name="Poehlein A."/>
            <person name="Moghaddam J.A."/>
            <person name="Harms H."/>
            <person name="Alanjari M."/>
            <person name="Koenig G.M."/>
            <person name="Daniel R."/>
            <person name="Schaeberle T.F."/>
        </authorList>
    </citation>
    <scope>NUCLEOTIDE SEQUENCE [LARGE SCALE GENOMIC DNA]</scope>
    <source>
        <strain evidence="2 3">SWB005</strain>
    </source>
</reference>
<dbReference type="Proteomes" id="UP000237968">
    <property type="component" value="Unassembled WGS sequence"/>
</dbReference>
<dbReference type="AlphaFoldDB" id="A0A2S9XK71"/>
<dbReference type="CDD" id="cd04182">
    <property type="entry name" value="GT_2_like_f"/>
    <property type="match status" value="1"/>
</dbReference>
<dbReference type="GO" id="GO:0016491">
    <property type="term" value="F:oxidoreductase activity"/>
    <property type="evidence" value="ECO:0007669"/>
    <property type="project" value="UniProtKB-KW"/>
</dbReference>
<dbReference type="PANTHER" id="PTHR43777:SF1">
    <property type="entry name" value="MOLYBDENUM COFACTOR CYTIDYLYLTRANSFERASE"/>
    <property type="match status" value="1"/>
</dbReference>
<dbReference type="PANTHER" id="PTHR43777">
    <property type="entry name" value="MOLYBDENUM COFACTOR CYTIDYLYLTRANSFERASE"/>
    <property type="match status" value="1"/>
</dbReference>
<name>A0A2S9XK71_9BACT</name>
<dbReference type="GO" id="GO:0016779">
    <property type="term" value="F:nucleotidyltransferase activity"/>
    <property type="evidence" value="ECO:0007669"/>
    <property type="project" value="UniProtKB-ARBA"/>
</dbReference>
<gene>
    <name evidence="2" type="primary">nboR</name>
    <name evidence="2" type="ORF">ENSA5_43500</name>
</gene>